<keyword evidence="2" id="KW-1185">Reference proteome</keyword>
<proteinExistence type="predicted"/>
<evidence type="ECO:0000313" key="1">
    <source>
        <dbReference type="EMBL" id="KAJ9076726.1"/>
    </source>
</evidence>
<evidence type="ECO:0000313" key="2">
    <source>
        <dbReference type="Proteomes" id="UP001165960"/>
    </source>
</evidence>
<comment type="caution">
    <text evidence="1">The sequence shown here is derived from an EMBL/GenBank/DDBJ whole genome shotgun (WGS) entry which is preliminary data.</text>
</comment>
<sequence>MSCGPAPHTHLPQETVDQPPDLYCPPGAPFGPVHFTKYPPNLVYYEFTLEEILIHNPKTRTRETEVLYREGTKIIWSPLLFQDKYNFRPAYLVPMTPPLTPRLNRLQESVATNESTSTQIFGVMYITPTGLIDSMVPVSRPWAILGKLLSYIVKLAPIFWWALPTEPAGCLPASSQEPPSGWIPDKMAATISKPTDKNTMSAYIAQRLQSAALEPFARATNNNTTTWTQSAQSKLARMKCPQQFWIAEISIQLTHNTDTWCNKWHKEHTDKNWDTFKQDFLARFMLKDTVLMIICQVKSLTQTGTVKEFTRTYKELQLRASSDMAFDTPVTHLMYYNTLKLHVMRHMNLDQVTNIKSIYCKVEKAEKYPTLFTRRKLENKRDLKTLTQAGVPHSHPWKQWK</sequence>
<organism evidence="1 2">
    <name type="scientific">Entomophthora muscae</name>
    <dbReference type="NCBI Taxonomy" id="34485"/>
    <lineage>
        <taxon>Eukaryota</taxon>
        <taxon>Fungi</taxon>
        <taxon>Fungi incertae sedis</taxon>
        <taxon>Zoopagomycota</taxon>
        <taxon>Entomophthoromycotina</taxon>
        <taxon>Entomophthoromycetes</taxon>
        <taxon>Entomophthorales</taxon>
        <taxon>Entomophthoraceae</taxon>
        <taxon>Entomophthora</taxon>
    </lineage>
</organism>
<protein>
    <submittedName>
        <fullName evidence="1">Uncharacterized protein</fullName>
    </submittedName>
</protein>
<reference evidence="1" key="1">
    <citation type="submission" date="2022-04" db="EMBL/GenBank/DDBJ databases">
        <title>Genome of the entomopathogenic fungus Entomophthora muscae.</title>
        <authorList>
            <person name="Elya C."/>
            <person name="Lovett B.R."/>
            <person name="Lee E."/>
            <person name="Macias A.M."/>
            <person name="Hajek A.E."/>
            <person name="De Bivort B.L."/>
            <person name="Kasson M.T."/>
            <person name="De Fine Licht H.H."/>
            <person name="Stajich J.E."/>
        </authorList>
    </citation>
    <scope>NUCLEOTIDE SEQUENCE</scope>
    <source>
        <strain evidence="1">Berkeley</strain>
    </source>
</reference>
<name>A0ACC2TQE2_9FUNG</name>
<accession>A0ACC2TQE2</accession>
<dbReference type="EMBL" id="QTSX02002252">
    <property type="protein sequence ID" value="KAJ9076726.1"/>
    <property type="molecule type" value="Genomic_DNA"/>
</dbReference>
<gene>
    <name evidence="1" type="ORF">DSO57_1023472</name>
</gene>
<dbReference type="Proteomes" id="UP001165960">
    <property type="component" value="Unassembled WGS sequence"/>
</dbReference>